<dbReference type="SUPFAM" id="SSF57850">
    <property type="entry name" value="RING/U-box"/>
    <property type="match status" value="1"/>
</dbReference>
<proteinExistence type="predicted"/>
<reference evidence="8 9" key="1">
    <citation type="submission" date="2024-04" db="EMBL/GenBank/DDBJ databases">
        <authorList>
            <person name="Fracassetti M."/>
        </authorList>
    </citation>
    <scope>NUCLEOTIDE SEQUENCE [LARGE SCALE GENOMIC DNA]</scope>
</reference>
<dbReference type="Proteomes" id="UP001497516">
    <property type="component" value="Chromosome 10"/>
</dbReference>
<evidence type="ECO:0000256" key="5">
    <source>
        <dbReference type="ARBA" id="ARBA00022833"/>
    </source>
</evidence>
<protein>
    <recommendedName>
        <fullName evidence="2">RING-type E3 ubiquitin transferase</fullName>
        <ecNumber evidence="2">2.3.2.27</ecNumber>
    </recommendedName>
</protein>
<dbReference type="AlphaFoldDB" id="A0AAV2CU99"/>
<feature type="domain" description="RING-type" evidence="7">
    <location>
        <begin position="196"/>
        <end position="241"/>
    </location>
</feature>
<comment type="catalytic activity">
    <reaction evidence="1">
        <text>S-ubiquitinyl-[E2 ubiquitin-conjugating enzyme]-L-cysteine + [acceptor protein]-L-lysine = [E2 ubiquitin-conjugating enzyme]-L-cysteine + N(6)-ubiquitinyl-[acceptor protein]-L-lysine.</text>
        <dbReference type="EC" id="2.3.2.27"/>
    </reaction>
</comment>
<gene>
    <name evidence="8" type="ORF">LTRI10_LOCUS7375</name>
</gene>
<dbReference type="GO" id="GO:0016567">
    <property type="term" value="P:protein ubiquitination"/>
    <property type="evidence" value="ECO:0007669"/>
    <property type="project" value="TreeGrafter"/>
</dbReference>
<keyword evidence="3" id="KW-0479">Metal-binding</keyword>
<dbReference type="InterPro" id="IPR001841">
    <property type="entry name" value="Znf_RING"/>
</dbReference>
<evidence type="ECO:0000313" key="8">
    <source>
        <dbReference type="EMBL" id="CAL1359910.1"/>
    </source>
</evidence>
<evidence type="ECO:0000259" key="7">
    <source>
        <dbReference type="PROSITE" id="PS50089"/>
    </source>
</evidence>
<keyword evidence="4 6" id="KW-0863">Zinc-finger</keyword>
<dbReference type="SMART" id="SM00744">
    <property type="entry name" value="RINGv"/>
    <property type="match status" value="1"/>
</dbReference>
<evidence type="ECO:0000256" key="2">
    <source>
        <dbReference type="ARBA" id="ARBA00012483"/>
    </source>
</evidence>
<sequence>MEILNVQFRSRLDLQNPSPLHLRAPALLSTHIHVATHYAATHRDNLRSPVDGALTLLREYSSPEPPSFDCFGPLERIYTSTRQFIDSVAGVLAEIGVPDPEVHELLGWNLARQVDDLARRVPCTSEELCLVWTVEKVEDHCLRFAEVGGLLMEELWAALRRGIDDYDDGNCGMVGTAPEAVAELAAVEVRGGEENCVICLEELAVVGVGSKAAVMMPCRHVFHEGCIVGWLKTSHYCPICRFEMPTAAVEPCELVEG</sequence>
<keyword evidence="5" id="KW-0862">Zinc</keyword>
<dbReference type="PANTHER" id="PTHR15710:SF77">
    <property type="entry name" value="RING-H2 FINGER PROTEIN ATL21B"/>
    <property type="match status" value="1"/>
</dbReference>
<dbReference type="InterPro" id="IPR011016">
    <property type="entry name" value="Znf_RING-CH"/>
</dbReference>
<evidence type="ECO:0000313" key="9">
    <source>
        <dbReference type="Proteomes" id="UP001497516"/>
    </source>
</evidence>
<name>A0AAV2CU99_9ROSI</name>
<dbReference type="Pfam" id="PF13639">
    <property type="entry name" value="zf-RING_2"/>
    <property type="match status" value="1"/>
</dbReference>
<dbReference type="PANTHER" id="PTHR15710">
    <property type="entry name" value="E3 UBIQUITIN-PROTEIN LIGASE PRAJA"/>
    <property type="match status" value="1"/>
</dbReference>
<dbReference type="InterPro" id="IPR013083">
    <property type="entry name" value="Znf_RING/FYVE/PHD"/>
</dbReference>
<dbReference type="SMART" id="SM00184">
    <property type="entry name" value="RING"/>
    <property type="match status" value="1"/>
</dbReference>
<accession>A0AAV2CU99</accession>
<dbReference type="GO" id="GO:0005737">
    <property type="term" value="C:cytoplasm"/>
    <property type="evidence" value="ECO:0007669"/>
    <property type="project" value="TreeGrafter"/>
</dbReference>
<dbReference type="GO" id="GO:0008270">
    <property type="term" value="F:zinc ion binding"/>
    <property type="evidence" value="ECO:0007669"/>
    <property type="project" value="UniProtKB-KW"/>
</dbReference>
<evidence type="ECO:0000256" key="4">
    <source>
        <dbReference type="ARBA" id="ARBA00022771"/>
    </source>
</evidence>
<dbReference type="EC" id="2.3.2.27" evidence="2"/>
<evidence type="ECO:0000256" key="1">
    <source>
        <dbReference type="ARBA" id="ARBA00000900"/>
    </source>
</evidence>
<evidence type="ECO:0000256" key="6">
    <source>
        <dbReference type="PROSITE-ProRule" id="PRU00175"/>
    </source>
</evidence>
<dbReference type="EMBL" id="OZ034814">
    <property type="protein sequence ID" value="CAL1359910.1"/>
    <property type="molecule type" value="Genomic_DNA"/>
</dbReference>
<evidence type="ECO:0000256" key="3">
    <source>
        <dbReference type="ARBA" id="ARBA00022723"/>
    </source>
</evidence>
<keyword evidence="9" id="KW-1185">Reference proteome</keyword>
<dbReference type="Gene3D" id="3.30.40.10">
    <property type="entry name" value="Zinc/RING finger domain, C3HC4 (zinc finger)"/>
    <property type="match status" value="1"/>
</dbReference>
<dbReference type="GO" id="GO:0061630">
    <property type="term" value="F:ubiquitin protein ligase activity"/>
    <property type="evidence" value="ECO:0007669"/>
    <property type="project" value="UniProtKB-EC"/>
</dbReference>
<organism evidence="8 9">
    <name type="scientific">Linum trigynum</name>
    <dbReference type="NCBI Taxonomy" id="586398"/>
    <lineage>
        <taxon>Eukaryota</taxon>
        <taxon>Viridiplantae</taxon>
        <taxon>Streptophyta</taxon>
        <taxon>Embryophyta</taxon>
        <taxon>Tracheophyta</taxon>
        <taxon>Spermatophyta</taxon>
        <taxon>Magnoliopsida</taxon>
        <taxon>eudicotyledons</taxon>
        <taxon>Gunneridae</taxon>
        <taxon>Pentapetalae</taxon>
        <taxon>rosids</taxon>
        <taxon>fabids</taxon>
        <taxon>Malpighiales</taxon>
        <taxon>Linaceae</taxon>
        <taxon>Linum</taxon>
    </lineage>
</organism>
<dbReference type="PROSITE" id="PS50089">
    <property type="entry name" value="ZF_RING_2"/>
    <property type="match status" value="1"/>
</dbReference>